<reference evidence="2 3" key="1">
    <citation type="submission" date="2019-11" db="EMBL/GenBank/DDBJ databases">
        <authorList>
            <person name="Zheng R.K."/>
            <person name="Sun C.M."/>
        </authorList>
    </citation>
    <scope>NUCLEOTIDE SEQUENCE [LARGE SCALE GENOMIC DNA]</scope>
    <source>
        <strain evidence="2 3">WC007</strain>
    </source>
</reference>
<dbReference type="SUPFAM" id="SSF53146">
    <property type="entry name" value="Nitrogenase accessory factor-like"/>
    <property type="match status" value="1"/>
</dbReference>
<dbReference type="InterPro" id="IPR051840">
    <property type="entry name" value="NifX/NifY_domain"/>
</dbReference>
<evidence type="ECO:0000313" key="3">
    <source>
        <dbReference type="Proteomes" id="UP000428260"/>
    </source>
</evidence>
<name>A0A6I6K4X8_9BACT</name>
<dbReference type="Proteomes" id="UP000428260">
    <property type="component" value="Chromosome"/>
</dbReference>
<organism evidence="2 3">
    <name type="scientific">Maribellus comscasis</name>
    <dbReference type="NCBI Taxonomy" id="2681766"/>
    <lineage>
        <taxon>Bacteria</taxon>
        <taxon>Pseudomonadati</taxon>
        <taxon>Bacteroidota</taxon>
        <taxon>Bacteroidia</taxon>
        <taxon>Marinilabiliales</taxon>
        <taxon>Prolixibacteraceae</taxon>
        <taxon>Maribellus</taxon>
    </lineage>
</organism>
<evidence type="ECO:0000313" key="2">
    <source>
        <dbReference type="EMBL" id="QGY45064.1"/>
    </source>
</evidence>
<dbReference type="InterPro" id="IPR036105">
    <property type="entry name" value="DiNase_FeMo-co_biosyn_sf"/>
</dbReference>
<evidence type="ECO:0000259" key="1">
    <source>
        <dbReference type="Pfam" id="PF02579"/>
    </source>
</evidence>
<dbReference type="Gene3D" id="3.30.420.130">
    <property type="entry name" value="Dinitrogenase iron-molybdenum cofactor biosynthesis domain"/>
    <property type="match status" value="1"/>
</dbReference>
<dbReference type="KEGG" id="mcos:GM418_15705"/>
<dbReference type="InterPro" id="IPR003731">
    <property type="entry name" value="Di-Nase_FeMo-co_biosynth"/>
</dbReference>
<dbReference type="Pfam" id="PF02579">
    <property type="entry name" value="Nitro_FeMo-Co"/>
    <property type="match status" value="1"/>
</dbReference>
<feature type="domain" description="Dinitrogenase iron-molybdenum cofactor biosynthesis" evidence="1">
    <location>
        <begin position="10"/>
        <end position="99"/>
    </location>
</feature>
<dbReference type="PANTHER" id="PTHR33937:SF2">
    <property type="entry name" value="DINITROGENASE IRON-MOLYBDENUM COFACTOR BIOSYNTHESIS DOMAIN-CONTAINING PROTEIN"/>
    <property type="match status" value="1"/>
</dbReference>
<sequence>MRIAVTTSNGEKVDQHFGKATSFNIYDVEDGALKMVDLRQVESYCECEDGEPVEPNHKFKQDRFSKVKETIKDCEKLYTLQIGDVPKEKLEIVGIAVQECKCAIDKIPNCKGECK</sequence>
<accession>A0A6I6K4X8</accession>
<dbReference type="RefSeq" id="WP_158867977.1">
    <property type="nucleotide sequence ID" value="NZ_CP046401.1"/>
</dbReference>
<dbReference type="PANTHER" id="PTHR33937">
    <property type="entry name" value="IRON-MOLYBDENUM PROTEIN-RELATED-RELATED"/>
    <property type="match status" value="1"/>
</dbReference>
<gene>
    <name evidence="2" type="ORF">GM418_15705</name>
</gene>
<protein>
    <recommendedName>
        <fullName evidence="1">Dinitrogenase iron-molybdenum cofactor biosynthesis domain-containing protein</fullName>
    </recommendedName>
</protein>
<dbReference type="AlphaFoldDB" id="A0A6I6K4X8"/>
<proteinExistence type="predicted"/>
<keyword evidence="3" id="KW-1185">Reference proteome</keyword>
<dbReference type="EMBL" id="CP046401">
    <property type="protein sequence ID" value="QGY45064.1"/>
    <property type="molecule type" value="Genomic_DNA"/>
</dbReference>